<dbReference type="AlphaFoldDB" id="A0A0T5VN41"/>
<organism evidence="1 2">
    <name type="scientific">Pedobacter ginsenosidimutans</name>
    <dbReference type="NCBI Taxonomy" id="687842"/>
    <lineage>
        <taxon>Bacteria</taxon>
        <taxon>Pseudomonadati</taxon>
        <taxon>Bacteroidota</taxon>
        <taxon>Sphingobacteriia</taxon>
        <taxon>Sphingobacteriales</taxon>
        <taxon>Sphingobacteriaceae</taxon>
        <taxon>Pedobacter</taxon>
    </lineage>
</organism>
<dbReference type="EMBL" id="LMZQ01000012">
    <property type="protein sequence ID" value="KRT15103.1"/>
    <property type="molecule type" value="Genomic_DNA"/>
</dbReference>
<keyword evidence="2" id="KW-1185">Reference proteome</keyword>
<proteinExistence type="predicted"/>
<comment type="caution">
    <text evidence="1">The sequence shown here is derived from an EMBL/GenBank/DDBJ whole genome shotgun (WGS) entry which is preliminary data.</text>
</comment>
<dbReference type="Proteomes" id="UP000051950">
    <property type="component" value="Unassembled WGS sequence"/>
</dbReference>
<gene>
    <name evidence="1" type="ORF">ASU31_15605</name>
</gene>
<name>A0A0T5VN41_9SPHI</name>
<protein>
    <submittedName>
        <fullName evidence="1">Uncharacterized protein</fullName>
    </submittedName>
</protein>
<dbReference type="RefSeq" id="WP_057933216.1">
    <property type="nucleotide sequence ID" value="NZ_LMZQ01000012.1"/>
</dbReference>
<reference evidence="1 2" key="1">
    <citation type="submission" date="2015-11" db="EMBL/GenBank/DDBJ databases">
        <title>Sequence of Pedobacter ginsenosidimutans.</title>
        <authorList>
            <person name="Carson E."/>
            <person name="Keyser V."/>
            <person name="Newman J."/>
            <person name="Miller J."/>
        </authorList>
    </citation>
    <scope>NUCLEOTIDE SEQUENCE [LARGE SCALE GENOMIC DNA]</scope>
    <source>
        <strain evidence="1 2">KACC 14530</strain>
    </source>
</reference>
<accession>A0A0T5VN41</accession>
<sequence>MNKLEAKVLKAIDTKKLNPEILGERKWYNYFIRVTELVWSRNFRDGYLIEIYSEKSGNHLLSLNV</sequence>
<dbReference type="STRING" id="687842.ASU31_15605"/>
<evidence type="ECO:0000313" key="2">
    <source>
        <dbReference type="Proteomes" id="UP000051950"/>
    </source>
</evidence>
<evidence type="ECO:0000313" key="1">
    <source>
        <dbReference type="EMBL" id="KRT15103.1"/>
    </source>
</evidence>
<dbReference type="OrthoDB" id="1202750at2"/>